<accession>A0A4Y7QE60</accession>
<feature type="region of interest" description="Disordered" evidence="1">
    <location>
        <begin position="292"/>
        <end position="320"/>
    </location>
</feature>
<dbReference type="InterPro" id="IPR032675">
    <property type="entry name" value="LRR_dom_sf"/>
</dbReference>
<name>A0A4Y7QE60_9AGAM</name>
<dbReference type="OrthoDB" id="9994419at2759"/>
<protein>
    <recommendedName>
        <fullName evidence="4">RNI-like protein</fullName>
    </recommendedName>
</protein>
<feature type="compositionally biased region" description="Low complexity" evidence="1">
    <location>
        <begin position="163"/>
        <end position="174"/>
    </location>
</feature>
<feature type="region of interest" description="Disordered" evidence="1">
    <location>
        <begin position="155"/>
        <end position="185"/>
    </location>
</feature>
<dbReference type="Proteomes" id="UP000294933">
    <property type="component" value="Unassembled WGS sequence"/>
</dbReference>
<dbReference type="VEuPathDB" id="FungiDB:BD410DRAFT_765043"/>
<proteinExistence type="predicted"/>
<dbReference type="Gene3D" id="3.80.10.10">
    <property type="entry name" value="Ribonuclease Inhibitor"/>
    <property type="match status" value="1"/>
</dbReference>
<organism evidence="2 3">
    <name type="scientific">Rickenella mellea</name>
    <dbReference type="NCBI Taxonomy" id="50990"/>
    <lineage>
        <taxon>Eukaryota</taxon>
        <taxon>Fungi</taxon>
        <taxon>Dikarya</taxon>
        <taxon>Basidiomycota</taxon>
        <taxon>Agaricomycotina</taxon>
        <taxon>Agaricomycetes</taxon>
        <taxon>Hymenochaetales</taxon>
        <taxon>Rickenellaceae</taxon>
        <taxon>Rickenella</taxon>
    </lineage>
</organism>
<evidence type="ECO:0000313" key="3">
    <source>
        <dbReference type="Proteomes" id="UP000294933"/>
    </source>
</evidence>
<evidence type="ECO:0008006" key="4">
    <source>
        <dbReference type="Google" id="ProtNLM"/>
    </source>
</evidence>
<gene>
    <name evidence="2" type="ORF">BD410DRAFT_765043</name>
</gene>
<dbReference type="EMBL" id="ML170163">
    <property type="protein sequence ID" value="TDL25541.1"/>
    <property type="molecule type" value="Genomic_DNA"/>
</dbReference>
<dbReference type="AlphaFoldDB" id="A0A4Y7QE60"/>
<evidence type="ECO:0000256" key="1">
    <source>
        <dbReference type="SAM" id="MobiDB-lite"/>
    </source>
</evidence>
<sequence length="716" mass="77518">MIPTVSCVDKYPPELLFSICAAVYSAGQPVADQSLDPFIYHGDATPTALPSSHPAPHWPEPIARKTLANICLVNHAWYEAAKPWLWCKVEIRYPSSWLSFLTEIGGGDEEISEEEVGISIKEATHAALAAKSFSGSNPPDDDAARKLHESIIAELSGPDGSIPPELLSPPASREPSPRRLRTKSKSPARWKIMRSISDAVQNFMELDDPGFYVPTPHDPSAGRHVCHLDFNHFRTIGMRRSVGEGVHSRFVTGERVEAVLKETPNLTAFGATEYMDGALTLPVLKELFLRGSPSRGRGRPSRGRTSPSEAADTEEEDRERRRECRDLVAIDLTGCVSAVFFNSLTEFVNTYVLESDNNGVSAEVERGRVDRHSRSGGQGGLSFPGVQRLGLRGVKSIAPEIIDPFILSFPSLTHLDLSGTRISPALLSQLRDSSTVTLQSLALGRCVKLTGDSIVDFLINGAATRNITELSLYGDATFPSPLSVENLHAIITKAPAFISGKLEYLDLSSSPINGAVLEAFLPQPCLRSLGLSYITDLSIRDVANFLRSKACNVEVLSLISTSPELLVNPRQASIALHSHLIQPLCTPPFRFSITKLATPPEPPATRLRVIELAISTLAGLGAGAGAWRIVRSKGGRGWYVDTASGWIAEGGSKSVLARDLSPNHPLRMELEKLANANGNVGSGVGWHARKMEILHGHGMLGREDGLYGAVSFAYQG</sequence>
<keyword evidence="3" id="KW-1185">Reference proteome</keyword>
<dbReference type="SUPFAM" id="SSF52047">
    <property type="entry name" value="RNI-like"/>
    <property type="match status" value="1"/>
</dbReference>
<evidence type="ECO:0000313" key="2">
    <source>
        <dbReference type="EMBL" id="TDL25541.1"/>
    </source>
</evidence>
<reference evidence="2 3" key="1">
    <citation type="submission" date="2018-06" db="EMBL/GenBank/DDBJ databases">
        <title>A transcriptomic atlas of mushroom development highlights an independent origin of complex multicellularity.</title>
        <authorList>
            <consortium name="DOE Joint Genome Institute"/>
            <person name="Krizsan K."/>
            <person name="Almasi E."/>
            <person name="Merenyi Z."/>
            <person name="Sahu N."/>
            <person name="Viragh M."/>
            <person name="Koszo T."/>
            <person name="Mondo S."/>
            <person name="Kiss B."/>
            <person name="Balint B."/>
            <person name="Kues U."/>
            <person name="Barry K."/>
            <person name="Hegedus J.C."/>
            <person name="Henrissat B."/>
            <person name="Johnson J."/>
            <person name="Lipzen A."/>
            <person name="Ohm R."/>
            <person name="Nagy I."/>
            <person name="Pangilinan J."/>
            <person name="Yan J."/>
            <person name="Xiong Y."/>
            <person name="Grigoriev I.V."/>
            <person name="Hibbett D.S."/>
            <person name="Nagy L.G."/>
        </authorList>
    </citation>
    <scope>NUCLEOTIDE SEQUENCE [LARGE SCALE GENOMIC DNA]</scope>
    <source>
        <strain evidence="2 3">SZMC22713</strain>
    </source>
</reference>
<dbReference type="STRING" id="50990.A0A4Y7QE60"/>